<dbReference type="Proteomes" id="UP000315303">
    <property type="component" value="Unassembled WGS sequence"/>
</dbReference>
<dbReference type="SUPFAM" id="SSF53850">
    <property type="entry name" value="Periplasmic binding protein-like II"/>
    <property type="match status" value="1"/>
</dbReference>
<keyword evidence="2" id="KW-1185">Reference proteome</keyword>
<name>A0A502KL51_9GAMM</name>
<evidence type="ECO:0008006" key="3">
    <source>
        <dbReference type="Google" id="ProtNLM"/>
    </source>
</evidence>
<evidence type="ECO:0000313" key="1">
    <source>
        <dbReference type="EMBL" id="TPH12176.1"/>
    </source>
</evidence>
<gene>
    <name evidence="1" type="ORF">EPA86_17670</name>
</gene>
<accession>A0A502KL51</accession>
<dbReference type="EMBL" id="SAWY01000041">
    <property type="protein sequence ID" value="TPH12176.1"/>
    <property type="molecule type" value="Genomic_DNA"/>
</dbReference>
<sequence length="281" mass="32096">MQISGVIIRFSIFILLGAFSLFVDAAKIQIHSDNAFDVESLLSLSPTSLSVESNLAVLELPDKNLSLALVPFKRSLKFMEDGQSVCVLNRIKTEKRAKEYLFSYPVNIFINRRLYQLADLAPLSSSPVDLSELFNQFPSRRLIVSSQLSYGDELDKIIKDIPKKNIIVRDSGSQNRGVIEMFLKKRAEYALFTPQEFVGEGYEFTANSYEIKHVEPYIVGHVMCAPTVENEAFIKQVNAKIQALVKDQTMYNIHLNGMSPRQQDYFRSYYQRVYQDLLSSH</sequence>
<comment type="caution">
    <text evidence="1">The sequence shown here is derived from an EMBL/GenBank/DDBJ whole genome shotgun (WGS) entry which is preliminary data.</text>
</comment>
<dbReference type="AlphaFoldDB" id="A0A502KL51"/>
<protein>
    <recommendedName>
        <fullName evidence="3">Solute-binding protein family 3/N-terminal domain-containing protein</fullName>
    </recommendedName>
</protein>
<organism evidence="1 2">
    <name type="scientific">Litorilituus lipolyticus</name>
    <dbReference type="NCBI Taxonomy" id="2491017"/>
    <lineage>
        <taxon>Bacteria</taxon>
        <taxon>Pseudomonadati</taxon>
        <taxon>Pseudomonadota</taxon>
        <taxon>Gammaproteobacteria</taxon>
        <taxon>Alteromonadales</taxon>
        <taxon>Colwelliaceae</taxon>
        <taxon>Litorilituus</taxon>
    </lineage>
</organism>
<reference evidence="1 2" key="1">
    <citation type="submission" date="2019-01" db="EMBL/GenBank/DDBJ databases">
        <title>Litorilituus lipolytica sp. nov., isolated from intertidal sand of the Yellow Sea in China.</title>
        <authorList>
            <person name="Liu A."/>
        </authorList>
    </citation>
    <scope>NUCLEOTIDE SEQUENCE [LARGE SCALE GENOMIC DNA]</scope>
    <source>
        <strain evidence="1 2">RZ04</strain>
    </source>
</reference>
<proteinExistence type="predicted"/>
<dbReference type="OrthoDB" id="5764299at2"/>
<dbReference type="RefSeq" id="WP_140605707.1">
    <property type="nucleotide sequence ID" value="NZ_SAWY01000041.1"/>
</dbReference>
<evidence type="ECO:0000313" key="2">
    <source>
        <dbReference type="Proteomes" id="UP000315303"/>
    </source>
</evidence>